<keyword evidence="4 7" id="KW-0285">Flavoprotein</keyword>
<dbReference type="InterPro" id="IPR050619">
    <property type="entry name" value="Flavodoxin"/>
</dbReference>
<evidence type="ECO:0000256" key="5">
    <source>
        <dbReference type="ARBA" id="ARBA00022643"/>
    </source>
</evidence>
<evidence type="ECO:0000313" key="10">
    <source>
        <dbReference type="Proteomes" id="UP000053860"/>
    </source>
</evidence>
<dbReference type="GO" id="GO:0009055">
    <property type="term" value="F:electron transfer activity"/>
    <property type="evidence" value="ECO:0007669"/>
    <property type="project" value="UniProtKB-UniRule"/>
</dbReference>
<reference evidence="10" key="1">
    <citation type="journal article" date="2015" name="MBio">
        <title>Genome-Resolved Metagenomic Analysis Reveals Roles for Candidate Phyla and Other Microbial Community Members in Biogeochemical Transformations in Oil Reservoirs.</title>
        <authorList>
            <person name="Hu P."/>
            <person name="Tom L."/>
            <person name="Singh A."/>
            <person name="Thomas B.C."/>
            <person name="Baker B.J."/>
            <person name="Piceno Y.M."/>
            <person name="Andersen G.L."/>
            <person name="Banfield J.F."/>
        </authorList>
    </citation>
    <scope>NUCLEOTIDE SEQUENCE [LARGE SCALE GENOMIC DNA]</scope>
</reference>
<keyword evidence="6 7" id="KW-0249">Electron transport</keyword>
<evidence type="ECO:0000256" key="2">
    <source>
        <dbReference type="ARBA" id="ARBA00005267"/>
    </source>
</evidence>
<dbReference type="PROSITE" id="PS00201">
    <property type="entry name" value="FLAVODOXIN"/>
    <property type="match status" value="1"/>
</dbReference>
<feature type="domain" description="Flavodoxin-like" evidence="8">
    <location>
        <begin position="3"/>
        <end position="164"/>
    </location>
</feature>
<name>A0A101HFK4_9BACT</name>
<sequence length="170" mass="19289">MNIGIFYGSSSGNTEEAAEKIRQELSLPEENIYDISETEADAFDPYDVIIFASSSTGTGNMQPDWAEFREELEKIDFSDKTVAFVGMGDQMMFPDSFLGGISHLYSLVAQKAERVIGGNWPADGYEFEHSKFFKKGSFRGLALDADNQPELTDERIERWVRQILKELEYE</sequence>
<dbReference type="InterPro" id="IPR010086">
    <property type="entry name" value="Flavodoxin_lc"/>
</dbReference>
<evidence type="ECO:0000256" key="4">
    <source>
        <dbReference type="ARBA" id="ARBA00022630"/>
    </source>
</evidence>
<dbReference type="Pfam" id="PF00258">
    <property type="entry name" value="Flavodoxin_1"/>
    <property type="match status" value="1"/>
</dbReference>
<dbReference type="AlphaFoldDB" id="A0A101HFK4"/>
<accession>A0A101HFK4</accession>
<keyword evidence="3 7" id="KW-0813">Transport</keyword>
<dbReference type="InterPro" id="IPR008254">
    <property type="entry name" value="Flavodoxin/NO_synth"/>
</dbReference>
<dbReference type="PROSITE" id="PS50902">
    <property type="entry name" value="FLAVODOXIN_LIKE"/>
    <property type="match status" value="1"/>
</dbReference>
<proteinExistence type="inferred from homology"/>
<dbReference type="PANTHER" id="PTHR42809:SF1">
    <property type="entry name" value="FLAVODOXIN 1"/>
    <property type="match status" value="1"/>
</dbReference>
<dbReference type="InterPro" id="IPR029039">
    <property type="entry name" value="Flavoprotein-like_sf"/>
</dbReference>
<gene>
    <name evidence="9" type="ORF">XD92_1452</name>
</gene>
<evidence type="ECO:0000256" key="7">
    <source>
        <dbReference type="PIRNR" id="PIRNR038996"/>
    </source>
</evidence>
<dbReference type="Proteomes" id="UP000053860">
    <property type="component" value="Unassembled WGS sequence"/>
</dbReference>
<dbReference type="NCBIfam" id="NF006739">
    <property type="entry name" value="PRK09267.1-5"/>
    <property type="match status" value="1"/>
</dbReference>
<organism evidence="9 10">
    <name type="scientific">Proteiniphilum acetatigenes</name>
    <dbReference type="NCBI Taxonomy" id="294710"/>
    <lineage>
        <taxon>Bacteria</taxon>
        <taxon>Pseudomonadati</taxon>
        <taxon>Bacteroidota</taxon>
        <taxon>Bacteroidia</taxon>
        <taxon>Bacteroidales</taxon>
        <taxon>Dysgonomonadaceae</taxon>
        <taxon>Proteiniphilum</taxon>
    </lineage>
</organism>
<comment type="function">
    <text evidence="7">Low-potential electron donor to a number of redox enzymes.</text>
</comment>
<evidence type="ECO:0000256" key="1">
    <source>
        <dbReference type="ARBA" id="ARBA00001917"/>
    </source>
</evidence>
<dbReference type="SUPFAM" id="SSF52218">
    <property type="entry name" value="Flavoproteins"/>
    <property type="match status" value="1"/>
</dbReference>
<evidence type="ECO:0000256" key="6">
    <source>
        <dbReference type="ARBA" id="ARBA00022982"/>
    </source>
</evidence>
<dbReference type="EMBL" id="LGGN01000341">
    <property type="protein sequence ID" value="KUK75906.1"/>
    <property type="molecule type" value="Genomic_DNA"/>
</dbReference>
<dbReference type="PIRSF" id="PIRSF038996">
    <property type="entry name" value="FldA"/>
    <property type="match status" value="1"/>
</dbReference>
<dbReference type="PANTHER" id="PTHR42809">
    <property type="entry name" value="FLAVODOXIN 2"/>
    <property type="match status" value="1"/>
</dbReference>
<dbReference type="Gene3D" id="3.40.50.360">
    <property type="match status" value="1"/>
</dbReference>
<comment type="cofactor">
    <cofactor evidence="1 7">
        <name>FMN</name>
        <dbReference type="ChEBI" id="CHEBI:58210"/>
    </cofactor>
</comment>
<comment type="caution">
    <text evidence="9">The sequence shown here is derived from an EMBL/GenBank/DDBJ whole genome shotgun (WGS) entry which is preliminary data.</text>
</comment>
<keyword evidence="5 7" id="KW-0288">FMN</keyword>
<comment type="similarity">
    <text evidence="2 7">Belongs to the flavodoxin family.</text>
</comment>
<dbReference type="GO" id="GO:0010181">
    <property type="term" value="F:FMN binding"/>
    <property type="evidence" value="ECO:0007669"/>
    <property type="project" value="UniProtKB-UniRule"/>
</dbReference>
<protein>
    <recommendedName>
        <fullName evidence="7">Flavodoxin</fullName>
    </recommendedName>
</protein>
<evidence type="ECO:0000259" key="8">
    <source>
        <dbReference type="PROSITE" id="PS50902"/>
    </source>
</evidence>
<dbReference type="InterPro" id="IPR001226">
    <property type="entry name" value="Flavodoxin_CS"/>
</dbReference>
<evidence type="ECO:0000256" key="3">
    <source>
        <dbReference type="ARBA" id="ARBA00022448"/>
    </source>
</evidence>
<evidence type="ECO:0000313" key="9">
    <source>
        <dbReference type="EMBL" id="KUK75906.1"/>
    </source>
</evidence>
<dbReference type="NCBIfam" id="TIGR01752">
    <property type="entry name" value="flav_long"/>
    <property type="match status" value="1"/>
</dbReference>